<gene>
    <name evidence="2" type="ORF">EXJ73_21585</name>
</gene>
<dbReference type="AlphaFoldDB" id="A0A9X4LLC3"/>
<dbReference type="InterPro" id="IPR052025">
    <property type="entry name" value="Xyloglucanase_GH74"/>
</dbReference>
<feature type="chain" id="PRO_5040762418" evidence="1">
    <location>
        <begin position="24"/>
        <end position="806"/>
    </location>
</feature>
<dbReference type="SUPFAM" id="SSF110296">
    <property type="entry name" value="Oligoxyloglucan reducing end-specific cellobiohydrolase"/>
    <property type="match status" value="1"/>
</dbReference>
<proteinExistence type="predicted"/>
<dbReference type="GO" id="GO:0010411">
    <property type="term" value="P:xyloglucan metabolic process"/>
    <property type="evidence" value="ECO:0007669"/>
    <property type="project" value="TreeGrafter"/>
</dbReference>
<protein>
    <submittedName>
        <fullName evidence="2">Exo-alpha-sialidase</fullName>
    </submittedName>
</protein>
<dbReference type="PANTHER" id="PTHR43739:SF5">
    <property type="entry name" value="EXO-ALPHA-SIALIDASE"/>
    <property type="match status" value="1"/>
</dbReference>
<dbReference type="EMBL" id="SGUG01000051">
    <property type="protein sequence ID" value="MDG0865056.1"/>
    <property type="molecule type" value="Genomic_DNA"/>
</dbReference>
<dbReference type="RefSeq" id="WP_268151892.1">
    <property type="nucleotide sequence ID" value="NZ_JAPPUW010000013.1"/>
</dbReference>
<comment type="caution">
    <text evidence="2">The sequence shown here is derived from an EMBL/GenBank/DDBJ whole genome shotgun (WGS) entry which is preliminary data.</text>
</comment>
<keyword evidence="3" id="KW-1185">Reference proteome</keyword>
<dbReference type="PANTHER" id="PTHR43739">
    <property type="entry name" value="XYLOGLUCANASE (EUROFUNG)"/>
    <property type="match status" value="1"/>
</dbReference>
<name>A0A9X4LLC3_9BURK</name>
<accession>A0A9X4LLC3</accession>
<evidence type="ECO:0000313" key="2">
    <source>
        <dbReference type="EMBL" id="MDG0865056.1"/>
    </source>
</evidence>
<feature type="signal peptide" evidence="1">
    <location>
        <begin position="1"/>
        <end position="23"/>
    </location>
</feature>
<dbReference type="Proteomes" id="UP001152766">
    <property type="component" value="Unassembled WGS sequence"/>
</dbReference>
<keyword evidence="1" id="KW-0732">Signal</keyword>
<organism evidence="2 3">
    <name type="scientific">Pelomonas aquatica</name>
    <dbReference type="NCBI Taxonomy" id="431058"/>
    <lineage>
        <taxon>Bacteria</taxon>
        <taxon>Pseudomonadati</taxon>
        <taxon>Pseudomonadota</taxon>
        <taxon>Betaproteobacteria</taxon>
        <taxon>Burkholderiales</taxon>
        <taxon>Sphaerotilaceae</taxon>
        <taxon>Roseateles</taxon>
    </lineage>
</organism>
<evidence type="ECO:0000313" key="3">
    <source>
        <dbReference type="Proteomes" id="UP001152766"/>
    </source>
</evidence>
<dbReference type="InterPro" id="IPR036278">
    <property type="entry name" value="Sialidase_sf"/>
</dbReference>
<evidence type="ECO:0000256" key="1">
    <source>
        <dbReference type="SAM" id="SignalP"/>
    </source>
</evidence>
<reference evidence="2" key="1">
    <citation type="submission" date="2019-02" db="EMBL/GenBank/DDBJ databases">
        <title>Draft genome of the type strain Pelomonas aquatica CCUG 52575T.</title>
        <authorList>
            <person name="Gomila M."/>
            <person name="Lalucat J."/>
        </authorList>
    </citation>
    <scope>NUCLEOTIDE SEQUENCE</scope>
    <source>
        <strain evidence="2">CCUG 52575</strain>
    </source>
</reference>
<dbReference type="InterPro" id="IPR015943">
    <property type="entry name" value="WD40/YVTN_repeat-like_dom_sf"/>
</dbReference>
<dbReference type="CDD" id="cd15482">
    <property type="entry name" value="Sialidase_non-viral"/>
    <property type="match status" value="1"/>
</dbReference>
<dbReference type="SUPFAM" id="SSF50939">
    <property type="entry name" value="Sialidases"/>
    <property type="match status" value="1"/>
</dbReference>
<dbReference type="Gene3D" id="2.130.10.10">
    <property type="entry name" value="YVTN repeat-like/Quinoprotein amine dehydrogenase"/>
    <property type="match status" value="3"/>
</dbReference>
<sequence length="806" mass="83975">MRNGFWGFGLGLCIAAGTPAAQAQSDADVDAPANCLTALGTVVDSDREDEAGVVAARMAAVCEARGGVRTLDAKAIANAAADQERAQNAALLPGGNAPAGVPVWSSIGPARNNWWNSIYHRTSTNVGRMRNVLPDPARPERVYVLSAGGGLWRTDNFSKNKPDWMPLTDGAYSTSGGSVAFGASTDVLYLGIGDPFDATTSVTGVMLKSTDAGRTWSPFADLPDAIIVTDVKVDTSSGVDTVLVGTDAGLYRSTNAGASYARLVSAALAGRGVWSLQRSSRGWLAATQGSCAWARGYCSGTGGIALSTDGGNTWSAVMDLPAAGRITLAVAAPGDATVYAIAGNAGGSAQLDLFKSVDGGLTWTALGITGKAPTNPNPDQPTMDILASQAWYNQLLLVDPRDPARNTVFLGGQLSSAVTRDGGASWTLLSGWLGEFGLPYVHADMHAAAMVSLKGAPALVLGTDGGIFVSSNDGKSFDDGKNDGLVTELLYSATAAGANPSFMLSGAQDNGTLLRIPNQSTWDGVLGGDGFGTGWSQANDAASVGSLYYSRIRYATDNPPNARSKWSRSRGILRNPDYYYFYTPVLTPTAMADPTGLVFFTKTGLRVYRSQDGAATWQAIGLSRFGGFFPNGNPGLTCRFNSNMMNMAVAPTNIDLLAVGCNGGAVAITTDGGATWTQRSIRTLLPRYAGVSSAAWGDGSTLYVGSITPGRPVVKTMNFGLTWTVASAGLPRIEVNKLLADWRDATGNTVYAGTALGVYRTTDGGASWSRFGANMPLVNVKDLHLSADGKLLRAATYGRGVWELPL</sequence>